<organism evidence="1 2">
    <name type="scientific">Lichtheimia corymbifera JMRC:FSU:9682</name>
    <dbReference type="NCBI Taxonomy" id="1263082"/>
    <lineage>
        <taxon>Eukaryota</taxon>
        <taxon>Fungi</taxon>
        <taxon>Fungi incertae sedis</taxon>
        <taxon>Mucoromycota</taxon>
        <taxon>Mucoromycotina</taxon>
        <taxon>Mucoromycetes</taxon>
        <taxon>Mucorales</taxon>
        <taxon>Lichtheimiaceae</taxon>
        <taxon>Lichtheimia</taxon>
    </lineage>
</organism>
<dbReference type="EMBL" id="CBTN010000012">
    <property type="protein sequence ID" value="CDH52290.1"/>
    <property type="molecule type" value="Genomic_DNA"/>
</dbReference>
<dbReference type="VEuPathDB" id="FungiDB:LCOR_03784.1"/>
<evidence type="ECO:0000313" key="1">
    <source>
        <dbReference type="EMBL" id="CDH52290.1"/>
    </source>
</evidence>
<dbReference type="Proteomes" id="UP000027586">
    <property type="component" value="Unassembled WGS sequence"/>
</dbReference>
<reference evidence="1" key="1">
    <citation type="submission" date="2013-08" db="EMBL/GenBank/DDBJ databases">
        <title>Gene expansion shapes genome architecture in the human pathogen Lichtheimia corymbifera: an evolutionary genomics analysis in the ancient terrestrial Mucorales (Mucoromycotina).</title>
        <authorList>
            <person name="Schwartze V.U."/>
            <person name="Winter S."/>
            <person name="Shelest E."/>
            <person name="Marcet-Houben M."/>
            <person name="Horn F."/>
            <person name="Wehner S."/>
            <person name="Hoffmann K."/>
            <person name="Riege K."/>
            <person name="Sammeth M."/>
            <person name="Nowrousian M."/>
            <person name="Valiante V."/>
            <person name="Linde J."/>
            <person name="Jacobsen I.D."/>
            <person name="Marz M."/>
            <person name="Brakhage A.A."/>
            <person name="Gabaldon T."/>
            <person name="Bocker S."/>
            <person name="Voigt K."/>
        </authorList>
    </citation>
    <scope>NUCLEOTIDE SEQUENCE [LARGE SCALE GENOMIC DNA]</scope>
    <source>
        <strain evidence="1">FSU 9682</strain>
    </source>
</reference>
<dbReference type="AlphaFoldDB" id="A0A068RRE2"/>
<sequence>MINVIVPSTDGIATTTTTTMAPPPPSNLSFNLDENGHMPMWVNPYMTNCSFTSQPFIDNCHANNGGLISDTTTTSVPPPSCSTSLFSFQCYMDATTESPMTTFYVANDSSNSRTMMGSHMCPSFLSHHERT</sequence>
<comment type="caution">
    <text evidence="1">The sequence shown here is derived from an EMBL/GenBank/DDBJ whole genome shotgun (WGS) entry which is preliminary data.</text>
</comment>
<accession>A0A068RRE2</accession>
<keyword evidence="2" id="KW-1185">Reference proteome</keyword>
<evidence type="ECO:0000313" key="2">
    <source>
        <dbReference type="Proteomes" id="UP000027586"/>
    </source>
</evidence>
<proteinExistence type="predicted"/>
<protein>
    <submittedName>
        <fullName evidence="1">Uncharacterized protein</fullName>
    </submittedName>
</protein>
<gene>
    <name evidence="1" type="ORF">LCOR_03784.1</name>
</gene>
<name>A0A068RRE2_9FUNG</name>